<dbReference type="eggNOG" id="COG4771">
    <property type="taxonomic scope" value="Bacteria"/>
</dbReference>
<dbReference type="Proteomes" id="UP000027442">
    <property type="component" value="Unassembled WGS sequence"/>
</dbReference>
<dbReference type="Pfam" id="PF13620">
    <property type="entry name" value="CarboxypepD_reg"/>
    <property type="match status" value="1"/>
</dbReference>
<gene>
    <name evidence="2" type="ORF">HMPREF1991_00958</name>
</gene>
<evidence type="ECO:0000313" key="2">
    <source>
        <dbReference type="EMBL" id="KDR53003.1"/>
    </source>
</evidence>
<dbReference type="SUPFAM" id="SSF56935">
    <property type="entry name" value="Porins"/>
    <property type="match status" value="1"/>
</dbReference>
<dbReference type="Pfam" id="PF14905">
    <property type="entry name" value="OMP_b-brl_3"/>
    <property type="match status" value="1"/>
</dbReference>
<dbReference type="EMBL" id="JNGW01000035">
    <property type="protein sequence ID" value="KDR53003.1"/>
    <property type="molecule type" value="Genomic_DNA"/>
</dbReference>
<protein>
    <recommendedName>
        <fullName evidence="1">Outer membrane protein beta-barrel domain-containing protein</fullName>
    </recommendedName>
</protein>
<dbReference type="AlphaFoldDB" id="A0A069QJH3"/>
<evidence type="ECO:0000259" key="1">
    <source>
        <dbReference type="Pfam" id="PF14905"/>
    </source>
</evidence>
<evidence type="ECO:0000313" key="3">
    <source>
        <dbReference type="Proteomes" id="UP000027442"/>
    </source>
</evidence>
<dbReference type="InterPro" id="IPR008969">
    <property type="entry name" value="CarboxyPept-like_regulatory"/>
</dbReference>
<keyword evidence="3" id="KW-1185">Reference proteome</keyword>
<dbReference type="SUPFAM" id="SSF49464">
    <property type="entry name" value="Carboxypeptidase regulatory domain-like"/>
    <property type="match status" value="1"/>
</dbReference>
<dbReference type="Gene3D" id="2.60.40.1120">
    <property type="entry name" value="Carboxypeptidase-like, regulatory domain"/>
    <property type="match status" value="1"/>
</dbReference>
<dbReference type="HOGENOM" id="CLU_019825_1_0_10"/>
<reference evidence="2 3" key="1">
    <citation type="submission" date="2013-08" db="EMBL/GenBank/DDBJ databases">
        <authorList>
            <person name="Weinstock G."/>
            <person name="Sodergren E."/>
            <person name="Wylie T."/>
            <person name="Fulton L."/>
            <person name="Fulton R."/>
            <person name="Fronick C."/>
            <person name="O'Laughlin M."/>
            <person name="Godfrey J."/>
            <person name="Miner T."/>
            <person name="Herter B."/>
            <person name="Appelbaum E."/>
            <person name="Cordes M."/>
            <person name="Lek S."/>
            <person name="Wollam A."/>
            <person name="Pepin K.H."/>
            <person name="Palsikar V.B."/>
            <person name="Mitreva M."/>
            <person name="Wilson R.K."/>
        </authorList>
    </citation>
    <scope>NUCLEOTIDE SEQUENCE [LARGE SCALE GENOMIC DNA]</scope>
    <source>
        <strain evidence="2 3">ATCC 15930</strain>
    </source>
</reference>
<name>A0A069QJH3_HOYLO</name>
<comment type="caution">
    <text evidence="2">The sequence shown here is derived from an EMBL/GenBank/DDBJ whole genome shotgun (WGS) entry which is preliminary data.</text>
</comment>
<proteinExistence type="predicted"/>
<dbReference type="RefSeq" id="WP_018966178.1">
    <property type="nucleotide sequence ID" value="NZ_KB899210.1"/>
</dbReference>
<organism evidence="2 3">
    <name type="scientific">Hoylesella loescheii DSM 19665 = JCM 12249 = ATCC 15930</name>
    <dbReference type="NCBI Taxonomy" id="1122985"/>
    <lineage>
        <taxon>Bacteria</taxon>
        <taxon>Pseudomonadati</taxon>
        <taxon>Bacteroidota</taxon>
        <taxon>Bacteroidia</taxon>
        <taxon>Bacteroidales</taxon>
        <taxon>Prevotellaceae</taxon>
        <taxon>Hoylesella</taxon>
    </lineage>
</organism>
<dbReference type="PATRIC" id="fig|1122985.7.peg.991"/>
<feature type="domain" description="Outer membrane protein beta-barrel" evidence="1">
    <location>
        <begin position="401"/>
        <end position="772"/>
    </location>
</feature>
<dbReference type="InterPro" id="IPR041700">
    <property type="entry name" value="OMP_b-brl_3"/>
</dbReference>
<accession>A0A069QJH3</accession>
<sequence length="797" mass="89705">MAYPKKTDYHTQKNTMRSQAQAFLSLRKKLCLVLLCAIQIVCAQSFSLSGKISDYTTRKPIKAAQITLFAADGVSAKASIASNEDGKFALTSLPSDSYHLRITSVGYKPMTLTIAELNKDTDLGELLLKPDTVLLGEITVSANLQKEADRWIFYPSDAIKRQSTDAYDVLQRMALPDLQFDLMNRTLSSQKNGALQIRINGVPSNQSDLAALQPQDVIRVEYIDNPGIVYGDGVAAVLLVHTKRGYEGMQGGVQIANALTTKQGSAYAYFKLIGLKNQLSIKVNSHYKNVGGVFANSYKTFRYPSSDMTLNAQGDDRTYRLCGGSIELDYNRLLDERNSFFNVMANYTTSYRPENVSSSRVQHNDAPFFYEELLTKDKTHNVSLDLYLDKQFASNANLLANLTATYIGSDYHRAYSKAYHAAAQPAFTNAYDVDGQHKSIIGEIVFKQPFSNWLNLTIGTYNRLSNTHNTYVATNGTSPTSLFNFNNYDYIELSGTLGKLSYSVGGGYSFYRMKSDSLIAKYHFFRPFLTLSYSISKAFRLQYHLGINPVEPQLAMLSSFVQTRSEYELRQGNPHLKPYQAYINQLSLSFHKRETMLGLATYIQYSANPFTNNPPIYDAATNMFVYTQSNQHSFTHLQVRLYASQSLFSQAFKVSGWLTLNRYINNGLSFFTTYTDIIGGLSLTYDRPKWGIQGNFRSAITTMFNETKTRTAPNLQLSAYYNIRRLRFTLSVNNPFMTATTTVSTLNSKLISSTSHVFQKYNDNLVQLSLSYSFRKGKVRNLQKQMDNADNDAGVVK</sequence>